<proteinExistence type="predicted"/>
<evidence type="ECO:0000259" key="1">
    <source>
        <dbReference type="Pfam" id="PF03447"/>
    </source>
</evidence>
<dbReference type="AlphaFoldDB" id="A0A6B2KMX9"/>
<gene>
    <name evidence="2" type="ORF">GZH52_02080</name>
</gene>
<evidence type="ECO:0000313" key="2">
    <source>
        <dbReference type="EMBL" id="NDV11586.1"/>
    </source>
</evidence>
<keyword evidence="3" id="KW-1185">Reference proteome</keyword>
<dbReference type="EMBL" id="JAAGAA010000002">
    <property type="protein sequence ID" value="NDV11586.1"/>
    <property type="molecule type" value="Genomic_DNA"/>
</dbReference>
<evidence type="ECO:0000313" key="3">
    <source>
        <dbReference type="Proteomes" id="UP000482578"/>
    </source>
</evidence>
<protein>
    <submittedName>
        <fullName evidence="2">Oxidoreductase</fullName>
    </submittedName>
</protein>
<dbReference type="GO" id="GO:0016491">
    <property type="term" value="F:oxidoreductase activity"/>
    <property type="evidence" value="ECO:0007669"/>
    <property type="project" value="InterPro"/>
</dbReference>
<reference evidence="2 3" key="1">
    <citation type="submission" date="2020-02" db="EMBL/GenBank/DDBJ databases">
        <authorList>
            <person name="Yang Z."/>
        </authorList>
    </citation>
    <scope>NUCLEOTIDE SEQUENCE [LARGE SCALE GENOMIC DNA]</scope>
    <source>
        <strain evidence="2 3">HX-7-9</strain>
    </source>
</reference>
<dbReference type="RefSeq" id="WP_163314865.1">
    <property type="nucleotide sequence ID" value="NZ_JAAGAA010000002.1"/>
</dbReference>
<dbReference type="InterPro" id="IPR005106">
    <property type="entry name" value="Asp/hSer_DH_NAD-bd"/>
</dbReference>
<accession>A0A6B2KMX9</accession>
<name>A0A6B2KMX9_9NEIS</name>
<dbReference type="GO" id="GO:0050661">
    <property type="term" value="F:NADP binding"/>
    <property type="evidence" value="ECO:0007669"/>
    <property type="project" value="InterPro"/>
</dbReference>
<dbReference type="SUPFAM" id="SSF51735">
    <property type="entry name" value="NAD(P)-binding Rossmann-fold domains"/>
    <property type="match status" value="1"/>
</dbReference>
<feature type="domain" description="Aspartate/homoserine dehydrogenase NAD-binding" evidence="1">
    <location>
        <begin position="10"/>
        <end position="90"/>
    </location>
</feature>
<organism evidence="2 3">
    <name type="scientific">Crenobacter caeni</name>
    <dbReference type="NCBI Taxonomy" id="2705474"/>
    <lineage>
        <taxon>Bacteria</taxon>
        <taxon>Pseudomonadati</taxon>
        <taxon>Pseudomonadota</taxon>
        <taxon>Betaproteobacteria</taxon>
        <taxon>Neisseriales</taxon>
        <taxon>Neisseriaceae</taxon>
        <taxon>Crenobacter</taxon>
    </lineage>
</organism>
<dbReference type="InterPro" id="IPR036291">
    <property type="entry name" value="NAD(P)-bd_dom_sf"/>
</dbReference>
<comment type="caution">
    <text evidence="2">The sequence shown here is derived from an EMBL/GenBank/DDBJ whole genome shotgun (WGS) entry which is preliminary data.</text>
</comment>
<dbReference type="Pfam" id="PF03447">
    <property type="entry name" value="NAD_binding_3"/>
    <property type="match status" value="1"/>
</dbReference>
<dbReference type="Gene3D" id="3.40.50.720">
    <property type="entry name" value="NAD(P)-binding Rossmann-like Domain"/>
    <property type="match status" value="1"/>
</dbReference>
<dbReference type="Proteomes" id="UP000482578">
    <property type="component" value="Unassembled WGS sequence"/>
</dbReference>
<sequence length="124" mass="13039">MKSISVLVIGAGETGAPLLTQLLDAPFVDVRGVADLDLTRPGIALARARGVAVSDDFEALVKAGPDVDVIIDVTGVPAVRERLRTLMQQGGNTHTVIVHERVALLMMSLGAGQLVETRHAESGY</sequence>